<name>A0A4D4J407_9PSEU</name>
<feature type="domain" description="Ketoreductase" evidence="4">
    <location>
        <begin position="6"/>
        <end position="182"/>
    </location>
</feature>
<dbReference type="SUPFAM" id="SSF51735">
    <property type="entry name" value="NAD(P)-binding Rossmann-fold domains"/>
    <property type="match status" value="1"/>
</dbReference>
<dbReference type="PRINTS" id="PR00081">
    <property type="entry name" value="GDHRDH"/>
</dbReference>
<keyword evidence="6" id="KW-1185">Reference proteome</keyword>
<dbReference type="PROSITE" id="PS00061">
    <property type="entry name" value="ADH_SHORT"/>
    <property type="match status" value="1"/>
</dbReference>
<dbReference type="CDD" id="cd05374">
    <property type="entry name" value="17beta-HSD-like_SDR_c"/>
    <property type="match status" value="1"/>
</dbReference>
<dbReference type="Pfam" id="PF00106">
    <property type="entry name" value="adh_short"/>
    <property type="match status" value="1"/>
</dbReference>
<dbReference type="Proteomes" id="UP000298860">
    <property type="component" value="Unassembled WGS sequence"/>
</dbReference>
<sequence length="279" mass="29670">MQPPCRTALITGCSSGIGHALAEQLAARGLTVYATARDPETLADLAARGIRTDRLDVTDPDSVAAVRDRLRAAGERVELLVNNAGYGLMGPAVDIDPAELRHQFEVNVFGLLRTTQAFAPDMADAGGGRVVNVSSISAVVPTPFAGAYCASKAAVSALSDALRMELAPFGVQVITLEPGGVRSRFGDTARDRLALRDGSRYASITEAIERRASASQEGATPTGEFARAAAEAMLRPRPRAVVRLGAHSRQLPLLKRLLPNRVLDAVMARRFGLHQLNPR</sequence>
<comment type="similarity">
    <text evidence="1 3">Belongs to the short-chain dehydrogenases/reductases (SDR) family.</text>
</comment>
<evidence type="ECO:0000313" key="6">
    <source>
        <dbReference type="Proteomes" id="UP000298860"/>
    </source>
</evidence>
<dbReference type="OrthoDB" id="3178062at2"/>
<dbReference type="PRINTS" id="PR00080">
    <property type="entry name" value="SDRFAMILY"/>
</dbReference>
<evidence type="ECO:0000256" key="1">
    <source>
        <dbReference type="ARBA" id="ARBA00006484"/>
    </source>
</evidence>
<dbReference type="Gene3D" id="3.40.50.720">
    <property type="entry name" value="NAD(P)-binding Rossmann-like Domain"/>
    <property type="match status" value="1"/>
</dbReference>
<dbReference type="PANTHER" id="PTHR44169:SF6">
    <property type="entry name" value="NADPH-DEPENDENT 1-ACYLDIHYDROXYACETONE PHOSPHATE REDUCTASE"/>
    <property type="match status" value="1"/>
</dbReference>
<dbReference type="InterPro" id="IPR036291">
    <property type="entry name" value="NAD(P)-bd_dom_sf"/>
</dbReference>
<dbReference type="InterPro" id="IPR002347">
    <property type="entry name" value="SDR_fam"/>
</dbReference>
<reference evidence="6" key="1">
    <citation type="submission" date="2019-04" db="EMBL/GenBank/DDBJ databases">
        <title>Draft genome sequence of Pseudonocardiaceae bacterium SL3-2-4.</title>
        <authorList>
            <person name="Ningsih F."/>
            <person name="Yokota A."/>
            <person name="Sakai Y."/>
            <person name="Nanatani K."/>
            <person name="Yabe S."/>
            <person name="Oetari A."/>
            <person name="Sjamsuridzal W."/>
        </authorList>
    </citation>
    <scope>NUCLEOTIDE SEQUENCE [LARGE SCALE GENOMIC DNA]</scope>
    <source>
        <strain evidence="6">SL3-2-4</strain>
    </source>
</reference>
<dbReference type="GO" id="GO:0016491">
    <property type="term" value="F:oxidoreductase activity"/>
    <property type="evidence" value="ECO:0007669"/>
    <property type="project" value="UniProtKB-KW"/>
</dbReference>
<evidence type="ECO:0000259" key="4">
    <source>
        <dbReference type="SMART" id="SM00822"/>
    </source>
</evidence>
<evidence type="ECO:0000256" key="2">
    <source>
        <dbReference type="ARBA" id="ARBA00023002"/>
    </source>
</evidence>
<dbReference type="InterPro" id="IPR057326">
    <property type="entry name" value="KR_dom"/>
</dbReference>
<comment type="caution">
    <text evidence="5">The sequence shown here is derived from an EMBL/GenBank/DDBJ whole genome shotgun (WGS) entry which is preliminary data.</text>
</comment>
<evidence type="ECO:0000313" key="5">
    <source>
        <dbReference type="EMBL" id="GDY29802.1"/>
    </source>
</evidence>
<dbReference type="EMBL" id="BJFL01000004">
    <property type="protein sequence ID" value="GDY29802.1"/>
    <property type="molecule type" value="Genomic_DNA"/>
</dbReference>
<accession>A0A4D4J407</accession>
<dbReference type="PANTHER" id="PTHR44169">
    <property type="entry name" value="NADPH-DEPENDENT 1-ACYLDIHYDROXYACETONE PHOSPHATE REDUCTASE"/>
    <property type="match status" value="1"/>
</dbReference>
<keyword evidence="2" id="KW-0560">Oxidoreductase</keyword>
<dbReference type="RefSeq" id="WP_137812950.1">
    <property type="nucleotide sequence ID" value="NZ_BJFL01000004.1"/>
</dbReference>
<organism evidence="5 6">
    <name type="scientific">Gandjariella thermophila</name>
    <dbReference type="NCBI Taxonomy" id="1931992"/>
    <lineage>
        <taxon>Bacteria</taxon>
        <taxon>Bacillati</taxon>
        <taxon>Actinomycetota</taxon>
        <taxon>Actinomycetes</taxon>
        <taxon>Pseudonocardiales</taxon>
        <taxon>Pseudonocardiaceae</taxon>
        <taxon>Gandjariella</taxon>
    </lineage>
</organism>
<dbReference type="InterPro" id="IPR020904">
    <property type="entry name" value="Sc_DH/Rdtase_CS"/>
</dbReference>
<dbReference type="AlphaFoldDB" id="A0A4D4J407"/>
<proteinExistence type="inferred from homology"/>
<evidence type="ECO:0000256" key="3">
    <source>
        <dbReference type="RuleBase" id="RU000363"/>
    </source>
</evidence>
<gene>
    <name evidence="5" type="ORF">GTS_14350</name>
</gene>
<dbReference type="SMART" id="SM00822">
    <property type="entry name" value="PKS_KR"/>
    <property type="match status" value="1"/>
</dbReference>
<protein>
    <submittedName>
        <fullName evidence="5">Short-chain dehydrogenase/reductase</fullName>
    </submittedName>
</protein>